<protein>
    <submittedName>
        <fullName evidence="2">Uncharacterized protein</fullName>
    </submittedName>
</protein>
<evidence type="ECO:0000313" key="2">
    <source>
        <dbReference type="EMBL" id="RDW87402.1"/>
    </source>
</evidence>
<dbReference type="Proteomes" id="UP000256328">
    <property type="component" value="Unassembled WGS sequence"/>
</dbReference>
<organism evidence="2 3">
    <name type="scientific">Coleophoma crateriformis</name>
    <dbReference type="NCBI Taxonomy" id="565419"/>
    <lineage>
        <taxon>Eukaryota</taxon>
        <taxon>Fungi</taxon>
        <taxon>Dikarya</taxon>
        <taxon>Ascomycota</taxon>
        <taxon>Pezizomycotina</taxon>
        <taxon>Leotiomycetes</taxon>
        <taxon>Helotiales</taxon>
        <taxon>Dermateaceae</taxon>
        <taxon>Coleophoma</taxon>
    </lineage>
</organism>
<name>A0A3D8SMA5_9HELO</name>
<comment type="caution">
    <text evidence="2">The sequence shown here is derived from an EMBL/GenBank/DDBJ whole genome shotgun (WGS) entry which is preliminary data.</text>
</comment>
<evidence type="ECO:0000256" key="1">
    <source>
        <dbReference type="SAM" id="MobiDB-lite"/>
    </source>
</evidence>
<keyword evidence="3" id="KW-1185">Reference proteome</keyword>
<feature type="compositionally biased region" description="Low complexity" evidence="1">
    <location>
        <begin position="17"/>
        <end position="32"/>
    </location>
</feature>
<accession>A0A3D8SMA5</accession>
<sequence>MNEPCSHPWKVRRLSNGRRLAPPLPRTPARGRNPSPSKSHLRESALYNAARLVYLGGAVSYIRQGIGGFERDYLSVSGDTPADTGLWQDLRVAIHRATRLALDRPDATTIIAEQHNLNPDDLQPCHILRPLKRVVHGADVAPPEQLIAIQSPITDGLESNGSFHDHDRRLLLQVPSIVQAIDSSKFERVFACFANINRRRRRNTLKAGDDAMFYDHGSG</sequence>
<proteinExistence type="predicted"/>
<dbReference type="EMBL" id="PDLN01000004">
    <property type="protein sequence ID" value="RDW87402.1"/>
    <property type="molecule type" value="Genomic_DNA"/>
</dbReference>
<gene>
    <name evidence="2" type="ORF">BP5796_03096</name>
</gene>
<dbReference type="AlphaFoldDB" id="A0A3D8SMA5"/>
<feature type="region of interest" description="Disordered" evidence="1">
    <location>
        <begin position="1"/>
        <end position="40"/>
    </location>
</feature>
<reference evidence="2 3" key="1">
    <citation type="journal article" date="2018" name="IMA Fungus">
        <title>IMA Genome-F 9: Draft genome sequence of Annulohypoxylon stygium, Aspergillus mulundensis, Berkeleyomyces basicola (syn. Thielaviopsis basicola), Ceratocystis smalleyi, two Cercospora beticola strains, Coleophoma cylindrospora, Fusarium fracticaudum, Phialophora cf. hyalina, and Morchella septimelata.</title>
        <authorList>
            <person name="Wingfield B.D."/>
            <person name="Bills G.F."/>
            <person name="Dong Y."/>
            <person name="Huang W."/>
            <person name="Nel W.J."/>
            <person name="Swalarsk-Parry B.S."/>
            <person name="Vaghefi N."/>
            <person name="Wilken P.M."/>
            <person name="An Z."/>
            <person name="de Beer Z.W."/>
            <person name="De Vos L."/>
            <person name="Chen L."/>
            <person name="Duong T.A."/>
            <person name="Gao Y."/>
            <person name="Hammerbacher A."/>
            <person name="Kikkert J.R."/>
            <person name="Li Y."/>
            <person name="Li H."/>
            <person name="Li K."/>
            <person name="Li Q."/>
            <person name="Liu X."/>
            <person name="Ma X."/>
            <person name="Naidoo K."/>
            <person name="Pethybridge S.J."/>
            <person name="Sun J."/>
            <person name="Steenkamp E.T."/>
            <person name="van der Nest M.A."/>
            <person name="van Wyk S."/>
            <person name="Wingfield M.J."/>
            <person name="Xiong C."/>
            <person name="Yue Q."/>
            <person name="Zhang X."/>
        </authorList>
    </citation>
    <scope>NUCLEOTIDE SEQUENCE [LARGE SCALE GENOMIC DNA]</scope>
    <source>
        <strain evidence="2 3">BP5796</strain>
    </source>
</reference>
<evidence type="ECO:0000313" key="3">
    <source>
        <dbReference type="Proteomes" id="UP000256328"/>
    </source>
</evidence>